<feature type="transmembrane region" description="Helical" evidence="1">
    <location>
        <begin position="350"/>
        <end position="369"/>
    </location>
</feature>
<keyword evidence="1" id="KW-1133">Transmembrane helix</keyword>
<dbReference type="Proteomes" id="UP000034128">
    <property type="component" value="Unassembled WGS sequence"/>
</dbReference>
<reference evidence="2 3" key="1">
    <citation type="journal article" date="2015" name="Nature">
        <title>rRNA introns, odd ribosomes, and small enigmatic genomes across a large radiation of phyla.</title>
        <authorList>
            <person name="Brown C.T."/>
            <person name="Hug L.A."/>
            <person name="Thomas B.C."/>
            <person name="Sharon I."/>
            <person name="Castelle C.J."/>
            <person name="Singh A."/>
            <person name="Wilkins M.J."/>
            <person name="Williams K.H."/>
            <person name="Banfield J.F."/>
        </authorList>
    </citation>
    <scope>NUCLEOTIDE SEQUENCE [LARGE SCALE GENOMIC DNA]</scope>
</reference>
<feature type="transmembrane region" description="Helical" evidence="1">
    <location>
        <begin position="424"/>
        <end position="443"/>
    </location>
</feature>
<feature type="transmembrane region" description="Helical" evidence="1">
    <location>
        <begin position="268"/>
        <end position="288"/>
    </location>
</feature>
<evidence type="ECO:0008006" key="4">
    <source>
        <dbReference type="Google" id="ProtNLM"/>
    </source>
</evidence>
<comment type="caution">
    <text evidence="2">The sequence shown here is derived from an EMBL/GenBank/DDBJ whole genome shotgun (WGS) entry which is preliminary data.</text>
</comment>
<feature type="transmembrane region" description="Helical" evidence="1">
    <location>
        <begin position="300"/>
        <end position="319"/>
    </location>
</feature>
<organism evidence="2 3">
    <name type="scientific">candidate division WWE3 bacterium GW2011_GWA2_44_16</name>
    <dbReference type="NCBI Taxonomy" id="1619110"/>
    <lineage>
        <taxon>Bacteria</taxon>
        <taxon>Katanobacteria</taxon>
    </lineage>
</organism>
<feature type="transmembrane region" description="Helical" evidence="1">
    <location>
        <begin position="480"/>
        <end position="504"/>
    </location>
</feature>
<proteinExistence type="predicted"/>
<feature type="transmembrane region" description="Helical" evidence="1">
    <location>
        <begin position="12"/>
        <end position="34"/>
    </location>
</feature>
<feature type="transmembrane region" description="Helical" evidence="1">
    <location>
        <begin position="389"/>
        <end position="412"/>
    </location>
</feature>
<evidence type="ECO:0000313" key="2">
    <source>
        <dbReference type="EMBL" id="KKT45665.1"/>
    </source>
</evidence>
<accession>A0A0G1HFK6</accession>
<name>A0A0G1HFK6_UNCKA</name>
<keyword evidence="1" id="KW-0472">Membrane</keyword>
<keyword evidence="1" id="KW-0812">Transmembrane</keyword>
<evidence type="ECO:0000256" key="1">
    <source>
        <dbReference type="SAM" id="Phobius"/>
    </source>
</evidence>
<dbReference type="AlphaFoldDB" id="A0A0G1HFK6"/>
<sequence>MEQTKPKFKFKIGLLIVGLFVFYTVVGLVARGALLDKSKLFPTWSYNSKNPVLNVWTSWDSGFYYDLAQNGYPKIEDGIKVAYIPASQNKWLKVYAGGGMLGENRFALPSSSALDKISNTIFIIGRPFNDERVPIYYGYEGIPYCLFDGPIDYARDVEVAKDALTNPTACGASACTKSYVTYYSAEAKNVVFQEYFTADSLDPTPTYGTTRPLGLVNNIYMGFGCNTVSTKDIETAKSLDYTHQFTNISFGPLYPWLAKGLSAVTGDVVFAGLVLSLVFYIASSVFFYKLALHFLAEKSAFLSLLAYLLLPFAFFNYAFLPVALFNLLFFAVVYFAVVKKYAWSIVLTPFLVLTSFYGFFILAFLWFIYFNKETDLAVGRQVKEPSPIFSYTLNALTAVMALCINIGLIYSATNDVFALITSKMPWWGGAQSFIGGFVAYFIQFDASKFLELVFFVALLGGLIALYYLKIFENKLLKNIALGCAIMFGLISLLNGGLTGVLKYYALGFPLVFYYGRLGESNNQLVKLLVVLGPLLGAIFMTLWTISSRLMV</sequence>
<dbReference type="STRING" id="1619110.UW36_C0002G0052"/>
<feature type="transmembrane region" description="Helical" evidence="1">
    <location>
        <begin position="449"/>
        <end position="468"/>
    </location>
</feature>
<evidence type="ECO:0000313" key="3">
    <source>
        <dbReference type="Proteomes" id="UP000034128"/>
    </source>
</evidence>
<protein>
    <recommendedName>
        <fullName evidence="4">Glycosyltransferase RgtA/B/C/D-like domain-containing protein</fullName>
    </recommendedName>
</protein>
<gene>
    <name evidence="2" type="ORF">UW36_C0002G0052</name>
</gene>
<dbReference type="EMBL" id="LCIA01000002">
    <property type="protein sequence ID" value="KKT45665.1"/>
    <property type="molecule type" value="Genomic_DNA"/>
</dbReference>
<feature type="transmembrane region" description="Helical" evidence="1">
    <location>
        <begin position="524"/>
        <end position="545"/>
    </location>
</feature>